<gene>
    <name evidence="5" type="primary">RE1_254</name>
    <name evidence="5" type="ORF">CK203_051411</name>
</gene>
<sequence length="994" mass="111228">MSFSTPTIPSGAQGGDLQVLSKHRGILIHAPATRVSSPAALTSRADDENYLSWSISVELWFMGQGYEDHLVTQEVNIPEVDRVQWRKIDAHLCSVLWQSIDPKILLHLRAYKTCFKFWNQAKGLYTNDIQRLYKVASSIVNVRQQDMDLSTYIGQIASLKEEFLTVMPLSTDVGDQRTQIDNSSVPSLDDVFARLLRISSTQTLPSDNTSDSSVLVSQTNSRGGRSGNRGRGQRPHCTYCNKLGHTRDRCYQLHGRPPRTAQVAQSSDPQPPQPPSSSTSQGISLTDNSGASDHISGNKDLFSSITTPALPTVTLANGSQTMAKGPEYGEDDWHRTRLGHPSLSKFQKMVPRFSSLSLLACESCQLGKHTRVSFPKRLNNRAKSPFELVHTDVWGPCQTASTLGFQYFVTFIDDYSRLTMPGNIFLTIYFIYVPTWDPSLVFLCSYSSTKWVAERQTFCQNTKCIFLGYSRLQKGYRCYSSETHRYFLSADVTFFEDSPFFSTSESLLFLKSYPFPLSPHLMQCLSPTSGLSSPSSCRVPPSLTESTLEALFHPGWRQAMVDEMTALHSNDTWDLVVLPSSKSTVGCRWVYTVKVGPDGQVDRLKARLVAKGYTQVYGSDYGDTFSPVAKIASVRLLLSMAAMRSWPFYQLDIKNAFLHGDLAEEVYMEQPPGFLSTADHSVFYHHNSSGQCIYLVVYVDDIVITGSDQNGIQKLKQHLFTHFQTKDLGKLKYFLGIEIAQSSSGVVLSQRKYALDILEETGEPLGDPGRYRRLVGKLNYLTITRPDISFPVSVVSQFLQSPCDSHWDAVIRILRYIKSTPSQGVLYENRGYTQVVGYTDADWAGSPTDRCSTFGYCVFIGGNLISCKSKKQDVVAGSSAEAEYRAMTLATCELIWLKHLLRELRFGKDEQMKLICDNQAALHIASNSVFHERTKHIEVDCHFIREKIALGCVATSFVNSNDQLADIFTKSLRGPRVKYICNKLGAYNIYAAPA</sequence>
<name>A0A438H292_VITVI</name>
<reference evidence="5 6" key="1">
    <citation type="journal article" date="2018" name="PLoS Genet.">
        <title>Population sequencing reveals clonal diversity and ancestral inbreeding in the grapevine cultivar Chardonnay.</title>
        <authorList>
            <person name="Roach M.J."/>
            <person name="Johnson D.L."/>
            <person name="Bohlmann J."/>
            <person name="van Vuuren H.J."/>
            <person name="Jones S.J."/>
            <person name="Pretorius I.S."/>
            <person name="Schmidt S.A."/>
            <person name="Borneman A.R."/>
        </authorList>
    </citation>
    <scope>NUCLEOTIDE SEQUENCE [LARGE SCALE GENOMIC DNA]</scope>
    <source>
        <strain evidence="6">cv. Chardonnay</strain>
        <tissue evidence="5">Leaf</tissue>
    </source>
</reference>
<dbReference type="InterPro" id="IPR057670">
    <property type="entry name" value="SH3_retrovirus"/>
</dbReference>
<evidence type="ECO:0000259" key="2">
    <source>
        <dbReference type="Pfam" id="PF07727"/>
    </source>
</evidence>
<dbReference type="Pfam" id="PF13976">
    <property type="entry name" value="gag_pre-integrs"/>
    <property type="match status" value="1"/>
</dbReference>
<evidence type="ECO:0000313" key="5">
    <source>
        <dbReference type="EMBL" id="RVW78397.1"/>
    </source>
</evidence>
<dbReference type="SUPFAM" id="SSF57756">
    <property type="entry name" value="Retrovirus zinc finger-like domains"/>
    <property type="match status" value="1"/>
</dbReference>
<evidence type="ECO:0000256" key="1">
    <source>
        <dbReference type="SAM" id="MobiDB-lite"/>
    </source>
</evidence>
<dbReference type="Pfam" id="PF25597">
    <property type="entry name" value="SH3_retrovirus"/>
    <property type="match status" value="1"/>
</dbReference>
<proteinExistence type="predicted"/>
<dbReference type="Proteomes" id="UP000288805">
    <property type="component" value="Unassembled WGS sequence"/>
</dbReference>
<protein>
    <submittedName>
        <fullName evidence="5">Retrovirus-related Pol polyprotein from transposon RE1</fullName>
    </submittedName>
</protein>
<dbReference type="Gene3D" id="3.30.420.10">
    <property type="entry name" value="Ribonuclease H-like superfamily/Ribonuclease H"/>
    <property type="match status" value="1"/>
</dbReference>
<dbReference type="InterPro" id="IPR013103">
    <property type="entry name" value="RVT_2"/>
</dbReference>
<feature type="compositionally biased region" description="Polar residues" evidence="1">
    <location>
        <begin position="282"/>
        <end position="291"/>
    </location>
</feature>
<dbReference type="InterPro" id="IPR025724">
    <property type="entry name" value="GAG-pre-integrase_dom"/>
</dbReference>
<dbReference type="SUPFAM" id="SSF56672">
    <property type="entry name" value="DNA/RNA polymerases"/>
    <property type="match status" value="1"/>
</dbReference>
<feature type="region of interest" description="Disordered" evidence="1">
    <location>
        <begin position="203"/>
        <end position="236"/>
    </location>
</feature>
<dbReference type="CDD" id="cd09272">
    <property type="entry name" value="RNase_HI_RT_Ty1"/>
    <property type="match status" value="1"/>
</dbReference>
<dbReference type="InterPro" id="IPR043502">
    <property type="entry name" value="DNA/RNA_pol_sf"/>
</dbReference>
<dbReference type="PANTHER" id="PTHR11439">
    <property type="entry name" value="GAG-POL-RELATED RETROTRANSPOSON"/>
    <property type="match status" value="1"/>
</dbReference>
<feature type="region of interest" description="Disordered" evidence="1">
    <location>
        <begin position="250"/>
        <end position="303"/>
    </location>
</feature>
<evidence type="ECO:0000259" key="3">
    <source>
        <dbReference type="Pfam" id="PF13976"/>
    </source>
</evidence>
<dbReference type="EMBL" id="QGNW01000296">
    <property type="protein sequence ID" value="RVW78397.1"/>
    <property type="molecule type" value="Genomic_DNA"/>
</dbReference>
<dbReference type="Pfam" id="PF07727">
    <property type="entry name" value="RVT_2"/>
    <property type="match status" value="1"/>
</dbReference>
<dbReference type="GO" id="GO:0003676">
    <property type="term" value="F:nucleic acid binding"/>
    <property type="evidence" value="ECO:0007669"/>
    <property type="project" value="InterPro"/>
</dbReference>
<feature type="domain" description="GAG-pre-integrase" evidence="3">
    <location>
        <begin position="333"/>
        <end position="369"/>
    </location>
</feature>
<feature type="domain" description="Retroviral polymerase SH3-like" evidence="4">
    <location>
        <begin position="462"/>
        <end position="504"/>
    </location>
</feature>
<organism evidence="5 6">
    <name type="scientific">Vitis vinifera</name>
    <name type="common">Grape</name>
    <dbReference type="NCBI Taxonomy" id="29760"/>
    <lineage>
        <taxon>Eukaryota</taxon>
        <taxon>Viridiplantae</taxon>
        <taxon>Streptophyta</taxon>
        <taxon>Embryophyta</taxon>
        <taxon>Tracheophyta</taxon>
        <taxon>Spermatophyta</taxon>
        <taxon>Magnoliopsida</taxon>
        <taxon>eudicotyledons</taxon>
        <taxon>Gunneridae</taxon>
        <taxon>Pentapetalae</taxon>
        <taxon>rosids</taxon>
        <taxon>Vitales</taxon>
        <taxon>Vitaceae</taxon>
        <taxon>Viteae</taxon>
        <taxon>Vitis</taxon>
    </lineage>
</organism>
<comment type="caution">
    <text evidence="5">The sequence shown here is derived from an EMBL/GenBank/DDBJ whole genome shotgun (WGS) entry which is preliminary data.</text>
</comment>
<dbReference type="AlphaFoldDB" id="A0A438H292"/>
<dbReference type="GO" id="GO:0008270">
    <property type="term" value="F:zinc ion binding"/>
    <property type="evidence" value="ECO:0007669"/>
    <property type="project" value="InterPro"/>
</dbReference>
<evidence type="ECO:0000259" key="4">
    <source>
        <dbReference type="Pfam" id="PF25597"/>
    </source>
</evidence>
<dbReference type="InterPro" id="IPR036875">
    <property type="entry name" value="Znf_CCHC_sf"/>
</dbReference>
<feature type="compositionally biased region" description="Polar residues" evidence="1">
    <location>
        <begin position="203"/>
        <end position="219"/>
    </location>
</feature>
<evidence type="ECO:0000313" key="6">
    <source>
        <dbReference type="Proteomes" id="UP000288805"/>
    </source>
</evidence>
<dbReference type="PANTHER" id="PTHR11439:SF484">
    <property type="entry name" value="REVERSE TRANSCRIPTASE TY1_COPIA-TYPE DOMAIN-CONTAINING PROTEIN"/>
    <property type="match status" value="1"/>
</dbReference>
<feature type="domain" description="Reverse transcriptase Ty1/copia-type" evidence="2">
    <location>
        <begin position="570"/>
        <end position="683"/>
    </location>
</feature>
<accession>A0A438H292</accession>
<dbReference type="InterPro" id="IPR036397">
    <property type="entry name" value="RNaseH_sf"/>
</dbReference>